<accession>A0A1M5VT39</accession>
<reference evidence="1 2" key="1">
    <citation type="submission" date="2016-11" db="EMBL/GenBank/DDBJ databases">
        <authorList>
            <person name="Jaros S."/>
            <person name="Januszkiewicz K."/>
            <person name="Wedrychowicz H."/>
        </authorList>
    </citation>
    <scope>NUCLEOTIDE SEQUENCE [LARGE SCALE GENOMIC DNA]</scope>
    <source>
        <strain evidence="1 2">DSM 16917</strain>
    </source>
</reference>
<dbReference type="Proteomes" id="UP000184268">
    <property type="component" value="Unassembled WGS sequence"/>
</dbReference>
<dbReference type="RefSeq" id="WP_067657172.1">
    <property type="nucleotide sequence ID" value="NZ_FQXG01000004.1"/>
</dbReference>
<protein>
    <submittedName>
        <fullName evidence="1">Uncharacterized protein</fullName>
    </submittedName>
</protein>
<dbReference type="STRING" id="299255.SAMN02745129_2973"/>
<name>A0A1M5VT39_9GAMM</name>
<sequence>MDWRDFLLFLALALSIYAALRHHLPNGWDFRSKLTASSSRDGNDTPVLEREAHPEFDVRHAPVAAHFIKDANGQRRLKIWNCGNEPLLNLTLTLPTPTDQLPEPVLAQYFPLEQLDCFQSVDLPLYGSEGEAAGPRRIILNWLDEQGLAREHSLKPGLSISQGA</sequence>
<proteinExistence type="predicted"/>
<organism evidence="1 2">
    <name type="scientific">Ferrimonas marina</name>
    <dbReference type="NCBI Taxonomy" id="299255"/>
    <lineage>
        <taxon>Bacteria</taxon>
        <taxon>Pseudomonadati</taxon>
        <taxon>Pseudomonadota</taxon>
        <taxon>Gammaproteobacteria</taxon>
        <taxon>Alteromonadales</taxon>
        <taxon>Ferrimonadaceae</taxon>
        <taxon>Ferrimonas</taxon>
    </lineage>
</organism>
<evidence type="ECO:0000313" key="1">
    <source>
        <dbReference type="EMBL" id="SHH78439.1"/>
    </source>
</evidence>
<gene>
    <name evidence="1" type="ORF">SAMN02745129_2973</name>
</gene>
<dbReference type="OrthoDB" id="2081681at2"/>
<dbReference type="EMBL" id="FQXG01000004">
    <property type="protein sequence ID" value="SHH78439.1"/>
    <property type="molecule type" value="Genomic_DNA"/>
</dbReference>
<dbReference type="AlphaFoldDB" id="A0A1M5VT39"/>
<keyword evidence="2" id="KW-1185">Reference proteome</keyword>
<evidence type="ECO:0000313" key="2">
    <source>
        <dbReference type="Proteomes" id="UP000184268"/>
    </source>
</evidence>